<dbReference type="InterPro" id="IPR001279">
    <property type="entry name" value="Metallo-B-lactamas"/>
</dbReference>
<evidence type="ECO:0000259" key="7">
    <source>
        <dbReference type="SMART" id="SM00849"/>
    </source>
</evidence>
<organism evidence="8 9">
    <name type="scientific">Candidatus Dojkabacteria bacterium</name>
    <dbReference type="NCBI Taxonomy" id="2099670"/>
    <lineage>
        <taxon>Bacteria</taxon>
        <taxon>Candidatus Dojkabacteria</taxon>
    </lineage>
</organism>
<protein>
    <recommendedName>
        <fullName evidence="3">Metallo-beta-lactamase domain-containing protein 1</fullName>
    </recommendedName>
    <alternativeName>
        <fullName evidence="4">Endoribonuclease MBLAC1</fullName>
    </alternativeName>
</protein>
<comment type="subcellular location">
    <subcellularLocation>
        <location evidence="1">Cytoplasm</location>
        <location evidence="1">Cytosol</location>
    </subcellularLocation>
</comment>
<dbReference type="Gene3D" id="3.60.15.10">
    <property type="entry name" value="Ribonuclease Z/Hydroxyacylglutathione hydrolase-like"/>
    <property type="match status" value="1"/>
</dbReference>
<evidence type="ECO:0000313" key="9">
    <source>
        <dbReference type="Proteomes" id="UP000783287"/>
    </source>
</evidence>
<dbReference type="EMBL" id="JAGQLK010000084">
    <property type="protein sequence ID" value="MCA9383529.1"/>
    <property type="molecule type" value="Genomic_DNA"/>
</dbReference>
<evidence type="ECO:0000313" key="8">
    <source>
        <dbReference type="EMBL" id="MCA9383529.1"/>
    </source>
</evidence>
<dbReference type="InterPro" id="IPR039344">
    <property type="entry name" value="MBLAC1"/>
</dbReference>
<comment type="caution">
    <text evidence="8">The sequence shown here is derived from an EMBL/GenBank/DDBJ whole genome shotgun (WGS) entry which is preliminary data.</text>
</comment>
<evidence type="ECO:0000256" key="6">
    <source>
        <dbReference type="ARBA" id="ARBA00045869"/>
    </source>
</evidence>
<comment type="subunit">
    <text evidence="2">Homodimer.</text>
</comment>
<dbReference type="GO" id="GO:0005829">
    <property type="term" value="C:cytosol"/>
    <property type="evidence" value="ECO:0007669"/>
    <property type="project" value="UniProtKB-SubCell"/>
</dbReference>
<dbReference type="SMART" id="SM00849">
    <property type="entry name" value="Lactamase_B"/>
    <property type="match status" value="1"/>
</dbReference>
<dbReference type="InterPro" id="IPR036866">
    <property type="entry name" value="RibonucZ/Hydroxyglut_hydro"/>
</dbReference>
<dbReference type="Proteomes" id="UP000783287">
    <property type="component" value="Unassembled WGS sequence"/>
</dbReference>
<sequence>MSNSLKVLIEGYAYENEDGSWNASPSTTLINTNGVNVLVDPGANIQLLKDSLNNNKLTTQDIDIIFLTHYHPDHILNIRLFPEHKIYDGGTIYDSDHESFFEKVIPSTDIKLLPTPGHTAEHTALLVEVEGEMYCIAQDVFWWVDGEQDNSTEEALLNLVDPFAQDIKQLLSSRKIVLEKADWIIPGHGKMFKNPLRK</sequence>
<reference evidence="8" key="2">
    <citation type="journal article" date="2021" name="Microbiome">
        <title>Successional dynamics and alternative stable states in a saline activated sludge microbial community over 9 years.</title>
        <authorList>
            <person name="Wang Y."/>
            <person name="Ye J."/>
            <person name="Ju F."/>
            <person name="Liu L."/>
            <person name="Boyd J.A."/>
            <person name="Deng Y."/>
            <person name="Parks D.H."/>
            <person name="Jiang X."/>
            <person name="Yin X."/>
            <person name="Woodcroft B.J."/>
            <person name="Tyson G.W."/>
            <person name="Hugenholtz P."/>
            <person name="Polz M.F."/>
            <person name="Zhang T."/>
        </authorList>
    </citation>
    <scope>NUCLEOTIDE SEQUENCE</scope>
    <source>
        <strain evidence="8">HKST-UBA14</strain>
    </source>
</reference>
<name>A0A955L5Z6_9BACT</name>
<proteinExistence type="predicted"/>
<evidence type="ECO:0000256" key="5">
    <source>
        <dbReference type="ARBA" id="ARBA00044690"/>
    </source>
</evidence>
<accession>A0A955L5Z6</accession>
<gene>
    <name evidence="8" type="ORF">KC909_04130</name>
</gene>
<dbReference type="SUPFAM" id="SSF56281">
    <property type="entry name" value="Metallo-hydrolase/oxidoreductase"/>
    <property type="match status" value="1"/>
</dbReference>
<feature type="domain" description="Metallo-beta-lactamase" evidence="7">
    <location>
        <begin position="24"/>
        <end position="188"/>
    </location>
</feature>
<comment type="catalytic activity">
    <reaction evidence="5">
        <text>a ribonucleotidyl-ribonucleotide-RNA + H2O = a 3'-end ribonucleotide-RNA + a 5'-end 5'-phospho-ribonucleoside-RNA + H(+)</text>
        <dbReference type="Rhea" id="RHEA:68096"/>
        <dbReference type="Rhea" id="RHEA-COMP:15179"/>
        <dbReference type="Rhea" id="RHEA-COMP:17355"/>
        <dbReference type="Rhea" id="RHEA-COMP:17428"/>
        <dbReference type="ChEBI" id="CHEBI:15377"/>
        <dbReference type="ChEBI" id="CHEBI:15378"/>
        <dbReference type="ChEBI" id="CHEBI:74896"/>
        <dbReference type="ChEBI" id="CHEBI:138282"/>
        <dbReference type="ChEBI" id="CHEBI:173118"/>
    </reaction>
    <physiologicalReaction direction="left-to-right" evidence="5">
        <dbReference type="Rhea" id="RHEA:68097"/>
    </physiologicalReaction>
</comment>
<evidence type="ECO:0000256" key="3">
    <source>
        <dbReference type="ARBA" id="ARBA00014856"/>
    </source>
</evidence>
<evidence type="ECO:0000256" key="4">
    <source>
        <dbReference type="ARBA" id="ARBA00032988"/>
    </source>
</evidence>
<comment type="function">
    <text evidence="6">Endoribonuclease that catalyzes the hydrolysis of histone-coding pre-mRNA 3'-end. Involved in histone pre-mRNA processing during the S-phase of the cell cycle, which is required for entering/progressing through S-phase. Cleaves histone pre-mRNA at a major and a minor cleavage site after the 5'-ACCCA-3' and the 5'-ACCCACA-3' sequence, respectively, and located downstream of the stem-loop. May require the presence of the HDE element located at the histone pre-RNA 3'-end to avoid non-specific cleavage.</text>
</comment>
<dbReference type="CDD" id="cd07711">
    <property type="entry name" value="MBLAC1-like_MBL-fold"/>
    <property type="match status" value="1"/>
</dbReference>
<dbReference type="AlphaFoldDB" id="A0A955L5Z6"/>
<dbReference type="PANTHER" id="PTHR23200:SF48">
    <property type="entry name" value="METALLO-BETA-LACTAMASE DOMAIN-CONTAINING PROTEIN 1"/>
    <property type="match status" value="1"/>
</dbReference>
<evidence type="ECO:0000256" key="1">
    <source>
        <dbReference type="ARBA" id="ARBA00004514"/>
    </source>
</evidence>
<reference evidence="8" key="1">
    <citation type="submission" date="2020-04" db="EMBL/GenBank/DDBJ databases">
        <authorList>
            <person name="Zhang T."/>
        </authorList>
    </citation>
    <scope>NUCLEOTIDE SEQUENCE</scope>
    <source>
        <strain evidence="8">HKST-UBA14</strain>
    </source>
</reference>
<dbReference type="Pfam" id="PF00753">
    <property type="entry name" value="Lactamase_B"/>
    <property type="match status" value="1"/>
</dbReference>
<dbReference type="PANTHER" id="PTHR23200">
    <property type="entry name" value="METALLO-BETA-LACTAMASE DOMAIN-CONTAINING PROTEIN 1"/>
    <property type="match status" value="1"/>
</dbReference>
<evidence type="ECO:0000256" key="2">
    <source>
        <dbReference type="ARBA" id="ARBA00011738"/>
    </source>
</evidence>